<dbReference type="PANTHER" id="PTHR12732">
    <property type="entry name" value="UNCHARACTERIZED PROTEASOME COMPONENT REGION PCI-CONTAINING"/>
    <property type="match status" value="1"/>
</dbReference>
<evidence type="ECO:0008006" key="5">
    <source>
        <dbReference type="Google" id="ProtNLM"/>
    </source>
</evidence>
<dbReference type="EMBL" id="AQGS01000046">
    <property type="protein sequence ID" value="EPS44436.1"/>
    <property type="molecule type" value="Genomic_DNA"/>
</dbReference>
<protein>
    <recommendedName>
        <fullName evidence="5">PCI domain-containing protein</fullName>
    </recommendedName>
</protein>
<evidence type="ECO:0000256" key="1">
    <source>
        <dbReference type="SAM" id="MobiDB-lite"/>
    </source>
</evidence>
<dbReference type="PANTHER" id="PTHR12732:SF8">
    <property type="entry name" value="NUCLEAR MRNA EXPORT PROTEIN THP1"/>
    <property type="match status" value="1"/>
</dbReference>
<feature type="region of interest" description="Disordered" evidence="1">
    <location>
        <begin position="465"/>
        <end position="489"/>
    </location>
</feature>
<dbReference type="GO" id="GO:0003690">
    <property type="term" value="F:double-stranded DNA binding"/>
    <property type="evidence" value="ECO:0007669"/>
    <property type="project" value="InterPro"/>
</dbReference>
<proteinExistence type="predicted"/>
<reference evidence="3 4" key="1">
    <citation type="journal article" date="2013" name="PLoS Genet.">
        <title>Genomic mechanisms accounting for the adaptation to parasitism in nematode-trapping fungi.</title>
        <authorList>
            <person name="Meerupati T."/>
            <person name="Andersson K.M."/>
            <person name="Friman E."/>
            <person name="Kumar D."/>
            <person name="Tunlid A."/>
            <person name="Ahren D."/>
        </authorList>
    </citation>
    <scope>NUCLEOTIDE SEQUENCE [LARGE SCALE GENOMIC DNA]</scope>
    <source>
        <strain evidence="3 4">CBS 200.50</strain>
    </source>
</reference>
<evidence type="ECO:0000313" key="4">
    <source>
        <dbReference type="Proteomes" id="UP000015100"/>
    </source>
</evidence>
<feature type="region of interest" description="Disordered" evidence="1">
    <location>
        <begin position="513"/>
        <end position="532"/>
    </location>
</feature>
<dbReference type="eggNOG" id="KOG2688">
    <property type="taxonomic scope" value="Eukaryota"/>
</dbReference>
<comment type="caution">
    <text evidence="3">The sequence shown here is derived from an EMBL/GenBank/DDBJ whole genome shotgun (WGS) entry which is preliminary data.</text>
</comment>
<feature type="compositionally biased region" description="Basic and acidic residues" evidence="1">
    <location>
        <begin position="468"/>
        <end position="480"/>
    </location>
</feature>
<keyword evidence="4" id="KW-1185">Reference proteome</keyword>
<dbReference type="SMART" id="SM00753">
    <property type="entry name" value="PAM"/>
    <property type="match status" value="1"/>
</dbReference>
<dbReference type="HOGENOM" id="CLU_517800_0_0_1"/>
<dbReference type="InterPro" id="IPR045114">
    <property type="entry name" value="Csn12-like"/>
</dbReference>
<gene>
    <name evidence="3" type="ORF">H072_1558</name>
</gene>
<dbReference type="GO" id="GO:0003723">
    <property type="term" value="F:RNA binding"/>
    <property type="evidence" value="ECO:0007669"/>
    <property type="project" value="InterPro"/>
</dbReference>
<dbReference type="OMA" id="IGIECFQ"/>
<evidence type="ECO:0000313" key="3">
    <source>
        <dbReference type="EMBL" id="EPS44436.1"/>
    </source>
</evidence>
<evidence type="ECO:0000256" key="2">
    <source>
        <dbReference type="SAM" id="SignalP"/>
    </source>
</evidence>
<name>S8AU02_DACHA</name>
<keyword evidence="2" id="KW-0732">Signal</keyword>
<dbReference type="Proteomes" id="UP000015100">
    <property type="component" value="Unassembled WGS sequence"/>
</dbReference>
<dbReference type="OrthoDB" id="5404651at2759"/>
<feature type="signal peptide" evidence="2">
    <location>
        <begin position="1"/>
        <end position="25"/>
    </location>
</feature>
<dbReference type="AlphaFoldDB" id="S8AU02"/>
<organism evidence="3 4">
    <name type="scientific">Dactylellina haptotyla (strain CBS 200.50)</name>
    <name type="common">Nematode-trapping fungus</name>
    <name type="synonym">Monacrosporium haptotylum</name>
    <dbReference type="NCBI Taxonomy" id="1284197"/>
    <lineage>
        <taxon>Eukaryota</taxon>
        <taxon>Fungi</taxon>
        <taxon>Dikarya</taxon>
        <taxon>Ascomycota</taxon>
        <taxon>Pezizomycotina</taxon>
        <taxon>Orbiliomycetes</taxon>
        <taxon>Orbiliales</taxon>
        <taxon>Orbiliaceae</taxon>
        <taxon>Dactylellina</taxon>
    </lineage>
</organism>
<sequence>MAATLSPFLASWLAALSAILAAGDSETLALFFNVDARLSKATIQLRQDVTQYSRPDEDAEADAIRVIIDPNEQWSSIVRMVHGYIQYVRSLDADIGLAQRFDRLLKFLNAVSSAADNNSGAVLNRLVLNGAKHLTRLGIICDNLRNDGSLQYTEQAHSVVQKLFNVSLKGVRIPHELGKRETSVGIINCLFKLNSKMGRVGSMTTIIINLQNVLPSITITSDTHFSTAQRCTYAYFIGIECFQNAQFLKAATSFQESFDLCHPSFLRNRRKILIHLVTSNVIIGRFPSQTLYSLPEAAQFRDVFTPIVIAIKLGNFSSFERALLRSKKWLVHFGVFHDLEIRCETLIWRNLIKNVFAVSGNTTKSGIESIGLDKIYEASRILRANLNPRVTGITQHGKADFSERFKESSVLSIVLGLIDNGWFNGYVNLEKGMLAGWSSKSRLVTRLADVRNQYVGMLWGGERGSGVTEKEITGDEKGEKSGASNTVVPNTAAISNPPVFGGFGFGAFGPTNGNRGGGGYATDPGDDTEMEF</sequence>
<accession>S8AU02</accession>
<feature type="chain" id="PRO_5004560804" description="PCI domain-containing protein" evidence="2">
    <location>
        <begin position="26"/>
        <end position="532"/>
    </location>
</feature>
<reference evidence="4" key="2">
    <citation type="submission" date="2013-04" db="EMBL/GenBank/DDBJ databases">
        <title>Genomic mechanisms accounting for the adaptation to parasitism in nematode-trapping fungi.</title>
        <authorList>
            <person name="Ahren D.G."/>
        </authorList>
    </citation>
    <scope>NUCLEOTIDE SEQUENCE [LARGE SCALE GENOMIC DNA]</scope>
    <source>
        <strain evidence="4">CBS 200.50</strain>
    </source>
</reference>
<dbReference type="STRING" id="1284197.S8AU02"/>